<dbReference type="EMBL" id="VILF01000001">
    <property type="protein sequence ID" value="MTJ41889.1"/>
    <property type="molecule type" value="Genomic_DNA"/>
</dbReference>
<name>A0ACC7S158_DOLFA</name>
<organism evidence="1 2">
    <name type="scientific">Dolichospermum flos-aquae UHCC 0037</name>
    <dbReference type="NCBI Taxonomy" id="2590026"/>
    <lineage>
        <taxon>Bacteria</taxon>
        <taxon>Bacillati</taxon>
        <taxon>Cyanobacteriota</taxon>
        <taxon>Cyanophyceae</taxon>
        <taxon>Nostocales</taxon>
        <taxon>Aphanizomenonaceae</taxon>
        <taxon>Dolichospermum</taxon>
    </lineage>
</organism>
<gene>
    <name evidence="1" type="ORF">FJR39_01010</name>
</gene>
<comment type="caution">
    <text evidence="1">The sequence shown here is derived from an EMBL/GenBank/DDBJ whole genome shotgun (WGS) entry which is preliminary data.</text>
</comment>
<keyword evidence="2" id="KW-1185">Reference proteome</keyword>
<protein>
    <submittedName>
        <fullName evidence="1">DUF3368 domain-containing protein</fullName>
    </submittedName>
</protein>
<accession>A0ACC7S158</accession>
<dbReference type="Proteomes" id="UP001517388">
    <property type="component" value="Unassembled WGS sequence"/>
</dbReference>
<reference evidence="2" key="1">
    <citation type="journal article" date="2020" name="Toxins">
        <title>Phylogenomic Analysis of Secondary Metabolism in the Toxic Cyanobacterial Genera Anabaena, Dolichospermum and Aphanizomenon.</title>
        <authorList>
            <person name="Oesterholm J."/>
            <person name="Popin R.V."/>
            <person name="Fewer D.P."/>
            <person name="Sivonen K."/>
        </authorList>
    </citation>
    <scope>NUCLEOTIDE SEQUENCE [LARGE SCALE GENOMIC DNA]</scope>
    <source>
        <strain evidence="2">UHCC 0037</strain>
    </source>
</reference>
<evidence type="ECO:0000313" key="1">
    <source>
        <dbReference type="EMBL" id="MTJ41889.1"/>
    </source>
</evidence>
<sequence>MIVVSDTSALSNLALVDHLGLLEAIYHKVIIPDVVASELVAASNPTISAILQLDWIQTQFLNNSQLANQLQQERGLDAGEANAIALALELQADDLLIDERLGRQEALRLGIPIIGILGILLVAKQRSLIPQVQPVMDALINRAGFRISPRLYQRILSLSQEPLLVSLPVG</sequence>
<evidence type="ECO:0000313" key="2">
    <source>
        <dbReference type="Proteomes" id="UP001517388"/>
    </source>
</evidence>
<proteinExistence type="predicted"/>